<dbReference type="Proteomes" id="UP000253728">
    <property type="component" value="Unassembled WGS sequence"/>
</dbReference>
<name>A0A336N4T9_AGGAP</name>
<protein>
    <submittedName>
        <fullName evidence="1">Uncharacterized protein</fullName>
    </submittedName>
</protein>
<dbReference type="EMBL" id="UFSP01000001">
    <property type="protein sequence ID" value="SSY94798.1"/>
    <property type="molecule type" value="Genomic_DNA"/>
</dbReference>
<dbReference type="GeneID" id="49634830"/>
<dbReference type="RefSeq" id="WP_005703564.1">
    <property type="nucleotide sequence ID" value="NZ_LS483485.1"/>
</dbReference>
<gene>
    <name evidence="1" type="ORF">NCTC5908_01023</name>
</gene>
<evidence type="ECO:0000313" key="2">
    <source>
        <dbReference type="Proteomes" id="UP000253728"/>
    </source>
</evidence>
<proteinExistence type="predicted"/>
<accession>A0A336N4T9</accession>
<sequence length="109" mass="12131">MLSYGAIQMALNDVVARDDIDEMELIKLRSESETLCETIEFGLMELGDMISRLGHFADSKQDFDNQAMSNDNVKHIGALIQANAYFLNTLRNVSTEATYHLNSGNKGAK</sequence>
<organism evidence="1 2">
    <name type="scientific">Aggregatibacter aphrophilus</name>
    <name type="common">Haemophilus aphrophilus</name>
    <dbReference type="NCBI Taxonomy" id="732"/>
    <lineage>
        <taxon>Bacteria</taxon>
        <taxon>Pseudomonadati</taxon>
        <taxon>Pseudomonadota</taxon>
        <taxon>Gammaproteobacteria</taxon>
        <taxon>Pasteurellales</taxon>
        <taxon>Pasteurellaceae</taxon>
        <taxon>Aggregatibacter</taxon>
    </lineage>
</organism>
<dbReference type="AlphaFoldDB" id="A0A336N4T9"/>
<evidence type="ECO:0000313" key="1">
    <source>
        <dbReference type="EMBL" id="SSY94798.1"/>
    </source>
</evidence>
<reference evidence="1 2" key="1">
    <citation type="submission" date="2018-06" db="EMBL/GenBank/DDBJ databases">
        <authorList>
            <consortium name="Pathogen Informatics"/>
            <person name="Doyle S."/>
        </authorList>
    </citation>
    <scope>NUCLEOTIDE SEQUENCE [LARGE SCALE GENOMIC DNA]</scope>
    <source>
        <strain evidence="1 2">NCTC5908</strain>
    </source>
</reference>